<gene>
    <name evidence="1" type="ORF">EWM57_17205</name>
</gene>
<evidence type="ECO:0000313" key="2">
    <source>
        <dbReference type="Proteomes" id="UP000294155"/>
    </source>
</evidence>
<comment type="caution">
    <text evidence="1">The sequence shown here is derived from an EMBL/GenBank/DDBJ whole genome shotgun (WGS) entry which is preliminary data.</text>
</comment>
<dbReference type="AlphaFoldDB" id="A0A4V1ZAD3"/>
<reference evidence="1 2" key="1">
    <citation type="submission" date="2019-02" db="EMBL/GenBank/DDBJ databases">
        <title>Bacterial novel species isolated from soil.</title>
        <authorList>
            <person name="Jung H.-Y."/>
        </authorList>
    </citation>
    <scope>NUCLEOTIDE SEQUENCE [LARGE SCALE GENOMIC DNA]</scope>
    <source>
        <strain evidence="1 2">1-3-3-3</strain>
    </source>
</reference>
<dbReference type="Proteomes" id="UP000294155">
    <property type="component" value="Unassembled WGS sequence"/>
</dbReference>
<organism evidence="1 2">
    <name type="scientific">Hymenobacter persicinus</name>
    <dbReference type="NCBI Taxonomy" id="2025506"/>
    <lineage>
        <taxon>Bacteria</taxon>
        <taxon>Pseudomonadati</taxon>
        <taxon>Bacteroidota</taxon>
        <taxon>Cytophagia</taxon>
        <taxon>Cytophagales</taxon>
        <taxon>Hymenobacteraceae</taxon>
        <taxon>Hymenobacter</taxon>
    </lineage>
</organism>
<name>A0A4V1ZAD3_9BACT</name>
<sequence>MKNKNLKSLLQTVANQQEENAAEFENLGQELAAKLKGGSEAAVDDEISINFSCPTNQSCGKG</sequence>
<evidence type="ECO:0000313" key="1">
    <source>
        <dbReference type="EMBL" id="RYU77663.1"/>
    </source>
</evidence>
<dbReference type="EMBL" id="SEWE01000046">
    <property type="protein sequence ID" value="RYU77663.1"/>
    <property type="molecule type" value="Genomic_DNA"/>
</dbReference>
<keyword evidence="2" id="KW-1185">Reference proteome</keyword>
<proteinExistence type="predicted"/>
<accession>A0A4V1ZAD3</accession>
<protein>
    <submittedName>
        <fullName evidence="1">Uncharacterized protein</fullName>
    </submittedName>
</protein>
<dbReference type="RefSeq" id="WP_129922392.1">
    <property type="nucleotide sequence ID" value="NZ_SEWE01000046.1"/>
</dbReference>